<evidence type="ECO:0000313" key="4">
    <source>
        <dbReference type="WBParaSite" id="L893_g33457.t1"/>
    </source>
</evidence>
<feature type="compositionally biased region" description="Basic residues" evidence="1">
    <location>
        <begin position="270"/>
        <end position="280"/>
    </location>
</feature>
<proteinExistence type="predicted"/>
<feature type="transmembrane region" description="Helical" evidence="2">
    <location>
        <begin position="120"/>
        <end position="139"/>
    </location>
</feature>
<feature type="transmembrane region" description="Helical" evidence="2">
    <location>
        <begin position="33"/>
        <end position="54"/>
    </location>
</feature>
<organism evidence="3 4">
    <name type="scientific">Steinernema glaseri</name>
    <dbReference type="NCBI Taxonomy" id="37863"/>
    <lineage>
        <taxon>Eukaryota</taxon>
        <taxon>Metazoa</taxon>
        <taxon>Ecdysozoa</taxon>
        <taxon>Nematoda</taxon>
        <taxon>Chromadorea</taxon>
        <taxon>Rhabditida</taxon>
        <taxon>Tylenchina</taxon>
        <taxon>Panagrolaimomorpha</taxon>
        <taxon>Strongyloidoidea</taxon>
        <taxon>Steinernematidae</taxon>
        <taxon>Steinernema</taxon>
    </lineage>
</organism>
<name>A0A1I8A6W4_9BILA</name>
<dbReference type="AlphaFoldDB" id="A0A1I8A6W4"/>
<evidence type="ECO:0000256" key="2">
    <source>
        <dbReference type="SAM" id="Phobius"/>
    </source>
</evidence>
<keyword evidence="2" id="KW-0812">Transmembrane</keyword>
<sequence>MSSAEAVEVGNTSTTVTNGSLVAGSAIFSDNPFLQMGMSLFNLINIGFVIAISFKIEKKDVSRLYTLWVYFANAPNEATQIVISVLQLLGLVDSSGHWYRHYIDFIQIFGKFLGEIAANIYRTLAFLLLTATFMCYAAPFSFARMFHPTTCNCRPPRLQQQRPVDHLRAFGRLTKLATRPLVLFQPGLDFLRILLALLVLLLGNLRHMSLRQKKTHSIRVQGATPEAASIDHNLRYDTQHHCAERRDRQCLLDCSRPKHSHPGTHSGSSTHHHAVALRTD</sequence>
<accession>A0A1I8A6W4</accession>
<protein>
    <submittedName>
        <fullName evidence="4">PKD_channel domain-containing protein</fullName>
    </submittedName>
</protein>
<feature type="transmembrane region" description="Helical" evidence="2">
    <location>
        <begin position="183"/>
        <end position="205"/>
    </location>
</feature>
<reference evidence="4" key="1">
    <citation type="submission" date="2016-11" db="UniProtKB">
        <authorList>
            <consortium name="WormBaseParasite"/>
        </authorList>
    </citation>
    <scope>IDENTIFICATION</scope>
</reference>
<dbReference type="WBParaSite" id="L893_g33457.t1">
    <property type="protein sequence ID" value="L893_g33457.t1"/>
    <property type="gene ID" value="L893_g33457"/>
</dbReference>
<keyword evidence="2" id="KW-0472">Membrane</keyword>
<keyword evidence="3" id="KW-1185">Reference proteome</keyword>
<evidence type="ECO:0000256" key="1">
    <source>
        <dbReference type="SAM" id="MobiDB-lite"/>
    </source>
</evidence>
<keyword evidence="2" id="KW-1133">Transmembrane helix</keyword>
<dbReference type="Proteomes" id="UP000095287">
    <property type="component" value="Unplaced"/>
</dbReference>
<feature type="region of interest" description="Disordered" evidence="1">
    <location>
        <begin position="257"/>
        <end position="280"/>
    </location>
</feature>
<evidence type="ECO:0000313" key="3">
    <source>
        <dbReference type="Proteomes" id="UP000095287"/>
    </source>
</evidence>